<feature type="compositionally biased region" description="Low complexity" evidence="1">
    <location>
        <begin position="175"/>
        <end position="191"/>
    </location>
</feature>
<dbReference type="EMBL" id="CAADRA010006009">
    <property type="protein sequence ID" value="VFT93569.1"/>
    <property type="molecule type" value="Genomic_DNA"/>
</dbReference>
<feature type="region of interest" description="Disordered" evidence="1">
    <location>
        <begin position="626"/>
        <end position="826"/>
    </location>
</feature>
<evidence type="ECO:0000313" key="4">
    <source>
        <dbReference type="Proteomes" id="UP000332933"/>
    </source>
</evidence>
<feature type="region of interest" description="Disordered" evidence="1">
    <location>
        <begin position="42"/>
        <end position="122"/>
    </location>
</feature>
<dbReference type="OrthoDB" id="79908at2759"/>
<name>A0A485L7F9_9STRA</name>
<dbReference type="EMBL" id="VJMH01005988">
    <property type="protein sequence ID" value="KAF0692060.1"/>
    <property type="molecule type" value="Genomic_DNA"/>
</dbReference>
<feature type="region of interest" description="Disordered" evidence="1">
    <location>
        <begin position="139"/>
        <end position="230"/>
    </location>
</feature>
<feature type="region of interest" description="Disordered" evidence="1">
    <location>
        <begin position="281"/>
        <end position="588"/>
    </location>
</feature>
<dbReference type="Proteomes" id="UP000332933">
    <property type="component" value="Unassembled WGS sequence"/>
</dbReference>
<protein>
    <submittedName>
        <fullName evidence="3">Aste57867_16804 protein</fullName>
    </submittedName>
</protein>
<feature type="compositionally biased region" description="Pro residues" evidence="1">
    <location>
        <begin position="801"/>
        <end position="826"/>
    </location>
</feature>
<feature type="compositionally biased region" description="Basic and acidic residues" evidence="1">
    <location>
        <begin position="106"/>
        <end position="121"/>
    </location>
</feature>
<feature type="compositionally biased region" description="Low complexity" evidence="1">
    <location>
        <begin position="668"/>
        <end position="684"/>
    </location>
</feature>
<feature type="compositionally biased region" description="Polar residues" evidence="1">
    <location>
        <begin position="470"/>
        <end position="482"/>
    </location>
</feature>
<feature type="compositionally biased region" description="Polar residues" evidence="1">
    <location>
        <begin position="736"/>
        <end position="769"/>
    </location>
</feature>
<feature type="compositionally biased region" description="Acidic residues" evidence="1">
    <location>
        <begin position="380"/>
        <end position="392"/>
    </location>
</feature>
<feature type="compositionally biased region" description="Acidic residues" evidence="1">
    <location>
        <begin position="60"/>
        <end position="105"/>
    </location>
</feature>
<accession>A0A485L7F9</accession>
<feature type="compositionally biased region" description="Low complexity" evidence="1">
    <location>
        <begin position="712"/>
        <end position="734"/>
    </location>
</feature>
<keyword evidence="4" id="KW-1185">Reference proteome</keyword>
<evidence type="ECO:0000313" key="3">
    <source>
        <dbReference type="EMBL" id="VFT93569.1"/>
    </source>
</evidence>
<gene>
    <name evidence="3" type="primary">Aste57867_16804</name>
    <name evidence="2" type="ORF">As57867_016747</name>
    <name evidence="3" type="ORF">ASTE57867_16804</name>
</gene>
<reference evidence="3 4" key="1">
    <citation type="submission" date="2019-03" db="EMBL/GenBank/DDBJ databases">
        <authorList>
            <person name="Gaulin E."/>
            <person name="Dumas B."/>
        </authorList>
    </citation>
    <scope>NUCLEOTIDE SEQUENCE [LARGE SCALE GENOMIC DNA]</scope>
    <source>
        <strain evidence="3">CBS 568.67</strain>
    </source>
</reference>
<dbReference type="AlphaFoldDB" id="A0A485L7F9"/>
<feature type="compositionally biased region" description="Polar residues" evidence="1">
    <location>
        <begin position="328"/>
        <end position="352"/>
    </location>
</feature>
<feature type="compositionally biased region" description="Polar residues" evidence="1">
    <location>
        <begin position="686"/>
        <end position="711"/>
    </location>
</feature>
<reference evidence="2" key="2">
    <citation type="submission" date="2019-06" db="EMBL/GenBank/DDBJ databases">
        <title>Genomics analysis of Aphanomyces spp. identifies a new class of oomycete effector associated with host adaptation.</title>
        <authorList>
            <person name="Gaulin E."/>
        </authorList>
    </citation>
    <scope>NUCLEOTIDE SEQUENCE</scope>
    <source>
        <strain evidence="2">CBS 578.67</strain>
    </source>
</reference>
<proteinExistence type="predicted"/>
<sequence length="844" mass="90445">MIWRDLPPPDVDVDPFILLTDTILSFFETEWKSDISVIRTRGSFESARPKRRPKGHMSDESEFDDESDEVSDEDEEEEEESSDEDESGDGDDDEDDEDDEGDDERDNQKEEQDTAKARAIADDIVAIQRLAREMNKIKTRLMFRYGPKTNTELPPLLMDPPPATEQKAEVPEVPASPRQSSRPPTPRSVSPRPLPPPGHKTDVATDSDDLNPPSQPQPPTEHERAVALPEKLPFEDVLSSSIEAKMKVKPTKGQIETSCRLQMELRPDPNLHLMEYMMQAPPSNEDMDVGGNDTKEDSKIVEPLPDTIAKPSQLSVQVAAKTDVKVGVSSQTNQPKQPKNSGGSAKTLQVPSTPKLPSPRAKSPRHVKSTAAPVAPLQVEGDEMLPDEEGVGGDESMPPTVGAAIDALPSDPTQLKGEVDIADTNEDSNLFDGDEGDESAAPMNDHTVEPIGDQVSSSPAKQLIQETVEKNTTGVSAPTSTAPDAPLALSTSTARRPSSLPPQLTLPPPEASASNSASSTNRPVPEVVASKQGGAEVPPVLPSKQPSARASVGVAPVQETTSINSTPIPAPTETAAPTNPLQTSVPYTYRPEPLRGVFAPTATFAPPMSPLQSGGAATATFAHSEPARMTDTPMRQPSTVANMTSPPLYSAPHRGAIPPMWSPVSTTPPQHQLFPSSQQPQPLHVSTKTPAFTPQSPVTSLWNAPTTASNVPPQANLQQASSQQPASNQSAKSALSPPSHQGTTMVPPTWSPASPQQHLYTQQPPNTVLSPPGPKSPTSVYDSLDRPGGIGKDHMVFHSPPLSPPLPHRYEPQSPPPTTTFAPPPTSTLEYEVAAMHYLLFGPP</sequence>
<evidence type="ECO:0000256" key="1">
    <source>
        <dbReference type="SAM" id="MobiDB-lite"/>
    </source>
</evidence>
<feature type="compositionally biased region" description="Polar residues" evidence="1">
    <location>
        <begin position="633"/>
        <end position="647"/>
    </location>
</feature>
<evidence type="ECO:0000313" key="2">
    <source>
        <dbReference type="EMBL" id="KAF0692060.1"/>
    </source>
</evidence>
<organism evidence="3 4">
    <name type="scientific">Aphanomyces stellatus</name>
    <dbReference type="NCBI Taxonomy" id="120398"/>
    <lineage>
        <taxon>Eukaryota</taxon>
        <taxon>Sar</taxon>
        <taxon>Stramenopiles</taxon>
        <taxon>Oomycota</taxon>
        <taxon>Saprolegniomycetes</taxon>
        <taxon>Saprolegniales</taxon>
        <taxon>Verrucalvaceae</taxon>
        <taxon>Aphanomyces</taxon>
    </lineage>
</organism>